<protein>
    <submittedName>
        <fullName evidence="3">Uncharacterized protein</fullName>
    </submittedName>
</protein>
<evidence type="ECO:0000313" key="3">
    <source>
        <dbReference type="EMBL" id="OGE55382.1"/>
    </source>
</evidence>
<feature type="domain" description="NB-ARC" evidence="1">
    <location>
        <begin position="65"/>
        <end position="158"/>
    </location>
</feature>
<dbReference type="PRINTS" id="PR00364">
    <property type="entry name" value="DISEASERSIST"/>
</dbReference>
<dbReference type="InterPro" id="IPR011990">
    <property type="entry name" value="TPR-like_helical_dom_sf"/>
</dbReference>
<dbReference type="RefSeq" id="XP_022490811.1">
    <property type="nucleotide sequence ID" value="XM_022628896.1"/>
</dbReference>
<dbReference type="PANTHER" id="PTHR35205:SF1">
    <property type="entry name" value="ZU5 DOMAIN-CONTAINING PROTEIN"/>
    <property type="match status" value="1"/>
</dbReference>
<evidence type="ECO:0000259" key="2">
    <source>
        <dbReference type="Pfam" id="PF25000"/>
    </source>
</evidence>
<dbReference type="SUPFAM" id="SSF48452">
    <property type="entry name" value="TPR-like"/>
    <property type="match status" value="1"/>
</dbReference>
<dbReference type="GeneID" id="34573630"/>
<reference evidence="3 4" key="1">
    <citation type="journal article" date="2016" name="Sci. Rep.">
        <title>Penicillium arizonense, a new, genome sequenced fungal species, reveals a high chemical diversity in secreted metabolites.</title>
        <authorList>
            <person name="Grijseels S."/>
            <person name="Nielsen J.C."/>
            <person name="Randelovic M."/>
            <person name="Nielsen J."/>
            <person name="Nielsen K.F."/>
            <person name="Workman M."/>
            <person name="Frisvad J.C."/>
        </authorList>
    </citation>
    <scope>NUCLEOTIDE SEQUENCE [LARGE SCALE GENOMIC DNA]</scope>
    <source>
        <strain evidence="3 4">CBS 141311</strain>
    </source>
</reference>
<comment type="caution">
    <text evidence="3">The sequence shown here is derived from an EMBL/GenBank/DDBJ whole genome shotgun (WGS) entry which is preliminary data.</text>
</comment>
<evidence type="ECO:0000259" key="1">
    <source>
        <dbReference type="Pfam" id="PF00931"/>
    </source>
</evidence>
<keyword evidence="4" id="KW-1185">Reference proteome</keyword>
<proteinExistence type="predicted"/>
<organism evidence="3 4">
    <name type="scientific">Penicillium arizonense</name>
    <dbReference type="NCBI Taxonomy" id="1835702"/>
    <lineage>
        <taxon>Eukaryota</taxon>
        <taxon>Fungi</taxon>
        <taxon>Dikarya</taxon>
        <taxon>Ascomycota</taxon>
        <taxon>Pezizomycotina</taxon>
        <taxon>Eurotiomycetes</taxon>
        <taxon>Eurotiomycetidae</taxon>
        <taxon>Eurotiales</taxon>
        <taxon>Aspergillaceae</taxon>
        <taxon>Penicillium</taxon>
    </lineage>
</organism>
<evidence type="ECO:0000313" key="4">
    <source>
        <dbReference type="Proteomes" id="UP000177622"/>
    </source>
</evidence>
<gene>
    <name evidence="3" type="ORF">PENARI_c004G00667</name>
</gene>
<dbReference type="STRING" id="1835702.A0A1F5LQ84"/>
<dbReference type="SUPFAM" id="SSF52540">
    <property type="entry name" value="P-loop containing nucleoside triphosphate hydrolases"/>
    <property type="match status" value="1"/>
</dbReference>
<name>A0A1F5LQ84_PENAI</name>
<feature type="domain" description="DUF7779" evidence="2">
    <location>
        <begin position="327"/>
        <end position="413"/>
    </location>
</feature>
<dbReference type="AlphaFoldDB" id="A0A1F5LQ84"/>
<dbReference type="PANTHER" id="PTHR35205">
    <property type="entry name" value="NB-ARC AND TPR DOMAIN PROTEIN"/>
    <property type="match status" value="1"/>
</dbReference>
<dbReference type="EMBL" id="LXJU01000004">
    <property type="protein sequence ID" value="OGE55382.1"/>
    <property type="molecule type" value="Genomic_DNA"/>
</dbReference>
<dbReference type="Gene3D" id="1.25.40.10">
    <property type="entry name" value="Tetratricopeptide repeat domain"/>
    <property type="match status" value="1"/>
</dbReference>
<accession>A0A1F5LQ84</accession>
<dbReference type="InterPro" id="IPR027417">
    <property type="entry name" value="P-loop_NTPase"/>
</dbReference>
<dbReference type="OrthoDB" id="6161812at2759"/>
<dbReference type="Proteomes" id="UP000177622">
    <property type="component" value="Unassembled WGS sequence"/>
</dbReference>
<dbReference type="GO" id="GO:0043531">
    <property type="term" value="F:ADP binding"/>
    <property type="evidence" value="ECO:0007669"/>
    <property type="project" value="InterPro"/>
</dbReference>
<dbReference type="InterPro" id="IPR056681">
    <property type="entry name" value="DUF7779"/>
</dbReference>
<sequence length="734" mass="82882">MGSDSPTTSELPRHFEELVLSSDKTTEGSELVYPPSPETKSCRTLNLPCFLLSTHSANEDFYGREDILERLAAELLPSKNTSGSGLRQFALCGLGGIGKTEIAREFSRRYKDSYDAVFWVVADGIAKLDHHYQQISLALTLEDQSECKSQVISRELVKRWLSNPQTHLSGTGELVNPGQTSSEATWLLILDNADDPMILANYWPQGSGSVLVTSRDPLAKSMFTSRTSGLDLGPLSQEDSLSLFKYLTVNEPEDDTARQISNVLGGFPLAISQMAAILRRRDLTLSQFLYLDHPEFLYQDYEEHASLYGTKFDTNLLSYSHSLSTVWAVENLRPKTRRLLELISFLDPDAIGDDFLMEASVKFLADGEFKRLYYGGARGDLLRLSLIQKDKRNRQISIHRLVQDLILATMDVETKQLRFDQVVQLLWKNWPSALPKPSKEPELSQPMSSGNRLCVIRWSVCAGLYPHILRIHQLWPNISHPSEATRILFATLLNEAAWYQKERGRTRQFDGVFETARSICESLTHADRDSLLADIYFRLGAIAMGASEFHSSRIYKEQFTSPMQSEGNTLLLESLASREAALDKNDTESLPTGQILSVLGNLYAAKGQWGESFEYHQRAWHQMRGTLRDRDFYIANGNHKAAEHLIRLGRNEEAIEMINEALDIWSVDPSAHKNKIARTTFLKGKLLESMGKTQESSIANRVAGSLREKITKDDRDVESLTMEDFHGIVAFWAR</sequence>
<dbReference type="Pfam" id="PF25000">
    <property type="entry name" value="DUF7779"/>
    <property type="match status" value="1"/>
</dbReference>
<dbReference type="Gene3D" id="3.40.50.300">
    <property type="entry name" value="P-loop containing nucleotide triphosphate hydrolases"/>
    <property type="match status" value="1"/>
</dbReference>
<dbReference type="Pfam" id="PF00931">
    <property type="entry name" value="NB-ARC"/>
    <property type="match status" value="1"/>
</dbReference>
<dbReference type="InterPro" id="IPR002182">
    <property type="entry name" value="NB-ARC"/>
</dbReference>